<dbReference type="GeneID" id="30986015"/>
<comment type="similarity">
    <text evidence="2">Belongs to the Rho GDI family.</text>
</comment>
<dbReference type="GO" id="GO:0016020">
    <property type="term" value="C:membrane"/>
    <property type="evidence" value="ECO:0007669"/>
    <property type="project" value="TreeGrafter"/>
</dbReference>
<sequence>MPHPDLEVHKFVIEVEGGATSEVPVLGADKIEFKIPESSKYTVTIFFKVKNNKLTDLKYKQVVKKAGIPIKTRENELGTYEPSDELLSVTFPQDESPGGYFIRGTYPAQSTYYANGEELTVVDWTLEITKK</sequence>
<dbReference type="GO" id="GO:0007266">
    <property type="term" value="P:Rho protein signal transduction"/>
    <property type="evidence" value="ECO:0007669"/>
    <property type="project" value="InterPro"/>
</dbReference>
<dbReference type="InterPro" id="IPR000406">
    <property type="entry name" value="Rho_GDI"/>
</dbReference>
<dbReference type="EMBL" id="KV453915">
    <property type="protein sequence ID" value="ODV77478.1"/>
    <property type="molecule type" value="Genomic_DNA"/>
</dbReference>
<keyword evidence="5" id="KW-1185">Reference proteome</keyword>
<dbReference type="AlphaFoldDB" id="A0A1E4SDD0"/>
<reference evidence="5" key="1">
    <citation type="submission" date="2016-05" db="EMBL/GenBank/DDBJ databases">
        <title>Comparative genomics of biotechnologically important yeasts.</title>
        <authorList>
            <consortium name="DOE Joint Genome Institute"/>
            <person name="Riley R."/>
            <person name="Haridas S."/>
            <person name="Wolfe K.H."/>
            <person name="Lopes M.R."/>
            <person name="Hittinger C.T."/>
            <person name="Goker M."/>
            <person name="Salamov A."/>
            <person name="Wisecaver J."/>
            <person name="Long T.M."/>
            <person name="Aerts A.L."/>
            <person name="Barry K."/>
            <person name="Choi C."/>
            <person name="Clum A."/>
            <person name="Coughlan A.Y."/>
            <person name="Deshpande S."/>
            <person name="Douglass A.P."/>
            <person name="Hanson S.J."/>
            <person name="Klenk H.-P."/>
            <person name="Labutti K."/>
            <person name="Lapidus A."/>
            <person name="Lindquist E."/>
            <person name="Lipzen A."/>
            <person name="Meier-Kolthoff J.P."/>
            <person name="Ohm R.A."/>
            <person name="Otillar R.P."/>
            <person name="Pangilinan J."/>
            <person name="Peng Y."/>
            <person name="Rokas A."/>
            <person name="Rosa C.A."/>
            <person name="Scheuner C."/>
            <person name="Sibirny A.A."/>
            <person name="Slot J.C."/>
            <person name="Stielow J.B."/>
            <person name="Sun H."/>
            <person name="Kurtzman C.P."/>
            <person name="Blackwell M."/>
            <person name="Grigoriev I.V."/>
            <person name="Jeffries T.W."/>
        </authorList>
    </citation>
    <scope>NUCLEOTIDE SEQUENCE [LARGE SCALE GENOMIC DNA]</scope>
    <source>
        <strain evidence="5">NRRL Y-17324</strain>
    </source>
</reference>
<dbReference type="GO" id="GO:0005094">
    <property type="term" value="F:Rho GDP-dissociation inhibitor activity"/>
    <property type="evidence" value="ECO:0007669"/>
    <property type="project" value="InterPro"/>
</dbReference>
<proteinExistence type="inferred from homology"/>
<dbReference type="PANTHER" id="PTHR10980">
    <property type="entry name" value="RHO GDP-DISSOCIATION INHIBITOR"/>
    <property type="match status" value="1"/>
</dbReference>
<evidence type="ECO:0000313" key="5">
    <source>
        <dbReference type="Proteomes" id="UP000094285"/>
    </source>
</evidence>
<protein>
    <submittedName>
        <fullName evidence="4">E set domain-containing protein</fullName>
    </submittedName>
</protein>
<evidence type="ECO:0000313" key="4">
    <source>
        <dbReference type="EMBL" id="ODV77478.1"/>
    </source>
</evidence>
<evidence type="ECO:0000256" key="3">
    <source>
        <dbReference type="ARBA" id="ARBA00022490"/>
    </source>
</evidence>
<dbReference type="InterPro" id="IPR014756">
    <property type="entry name" value="Ig_E-set"/>
</dbReference>
<comment type="subcellular location">
    <subcellularLocation>
        <location evidence="1">Cytoplasm</location>
    </subcellularLocation>
</comment>
<name>A0A1E4SDD0_9ASCO</name>
<evidence type="ECO:0000256" key="2">
    <source>
        <dbReference type="ARBA" id="ARBA00009758"/>
    </source>
</evidence>
<evidence type="ECO:0000256" key="1">
    <source>
        <dbReference type="ARBA" id="ARBA00004496"/>
    </source>
</evidence>
<dbReference type="PANTHER" id="PTHR10980:SF3">
    <property type="entry name" value="LD16419P"/>
    <property type="match status" value="1"/>
</dbReference>
<dbReference type="Proteomes" id="UP000094285">
    <property type="component" value="Unassembled WGS sequence"/>
</dbReference>
<organism evidence="4 5">
    <name type="scientific">Suhomyces tanzawaensis NRRL Y-17324</name>
    <dbReference type="NCBI Taxonomy" id="984487"/>
    <lineage>
        <taxon>Eukaryota</taxon>
        <taxon>Fungi</taxon>
        <taxon>Dikarya</taxon>
        <taxon>Ascomycota</taxon>
        <taxon>Saccharomycotina</taxon>
        <taxon>Pichiomycetes</taxon>
        <taxon>Debaryomycetaceae</taxon>
        <taxon>Suhomyces</taxon>
    </lineage>
</organism>
<keyword evidence="3" id="KW-0963">Cytoplasm</keyword>
<dbReference type="GO" id="GO:0005829">
    <property type="term" value="C:cytosol"/>
    <property type="evidence" value="ECO:0007669"/>
    <property type="project" value="TreeGrafter"/>
</dbReference>
<dbReference type="Pfam" id="PF02115">
    <property type="entry name" value="Rho_GDI"/>
    <property type="match status" value="1"/>
</dbReference>
<accession>A0A1E4SDD0</accession>
<dbReference type="OrthoDB" id="1683373at2759"/>
<dbReference type="RefSeq" id="XP_020062600.1">
    <property type="nucleotide sequence ID" value="XM_020211879.1"/>
</dbReference>
<dbReference type="InterPro" id="IPR024792">
    <property type="entry name" value="RhoGDI_dom_sf"/>
</dbReference>
<dbReference type="SUPFAM" id="SSF81296">
    <property type="entry name" value="E set domains"/>
    <property type="match status" value="1"/>
</dbReference>
<gene>
    <name evidence="4" type="ORF">CANTADRAFT_91924</name>
</gene>
<dbReference type="Gene3D" id="2.70.50.30">
    <property type="entry name" value="Coagulation Factor XIII, subunit A, domain 1"/>
    <property type="match status" value="1"/>
</dbReference>
<dbReference type="STRING" id="984487.A0A1E4SDD0"/>